<dbReference type="AlphaFoldDB" id="A0AAD9V978"/>
<comment type="caution">
    <text evidence="1">The sequence shown here is derived from an EMBL/GenBank/DDBJ whole genome shotgun (WGS) entry which is preliminary data.</text>
</comment>
<gene>
    <name evidence="1" type="ORF">P5673_010298</name>
</gene>
<accession>A0AAD9V978</accession>
<dbReference type="Proteomes" id="UP001249851">
    <property type="component" value="Unassembled WGS sequence"/>
</dbReference>
<dbReference type="EMBL" id="JARQWQ010000018">
    <property type="protein sequence ID" value="KAK2565981.1"/>
    <property type="molecule type" value="Genomic_DNA"/>
</dbReference>
<name>A0AAD9V978_ACRCE</name>
<evidence type="ECO:0000313" key="1">
    <source>
        <dbReference type="EMBL" id="KAK2565981.1"/>
    </source>
</evidence>
<evidence type="ECO:0000313" key="2">
    <source>
        <dbReference type="Proteomes" id="UP001249851"/>
    </source>
</evidence>
<proteinExistence type="predicted"/>
<organism evidence="1 2">
    <name type="scientific">Acropora cervicornis</name>
    <name type="common">Staghorn coral</name>
    <dbReference type="NCBI Taxonomy" id="6130"/>
    <lineage>
        <taxon>Eukaryota</taxon>
        <taxon>Metazoa</taxon>
        <taxon>Cnidaria</taxon>
        <taxon>Anthozoa</taxon>
        <taxon>Hexacorallia</taxon>
        <taxon>Scleractinia</taxon>
        <taxon>Astrocoeniina</taxon>
        <taxon>Acroporidae</taxon>
        <taxon>Acropora</taxon>
    </lineage>
</organism>
<protein>
    <submittedName>
        <fullName evidence="1">Uncharacterized protein</fullName>
    </submittedName>
</protein>
<reference evidence="1" key="1">
    <citation type="journal article" date="2023" name="G3 (Bethesda)">
        <title>Whole genome assembly and annotation of the endangered Caribbean coral Acropora cervicornis.</title>
        <authorList>
            <person name="Selwyn J.D."/>
            <person name="Vollmer S.V."/>
        </authorList>
    </citation>
    <scope>NUCLEOTIDE SEQUENCE</scope>
    <source>
        <strain evidence="1">K2</strain>
    </source>
</reference>
<keyword evidence="2" id="KW-1185">Reference proteome</keyword>
<reference evidence="1" key="2">
    <citation type="journal article" date="2023" name="Science">
        <title>Genomic signatures of disease resistance in endangered staghorn corals.</title>
        <authorList>
            <person name="Vollmer S.V."/>
            <person name="Selwyn J.D."/>
            <person name="Despard B.A."/>
            <person name="Roesel C.L."/>
        </authorList>
    </citation>
    <scope>NUCLEOTIDE SEQUENCE</scope>
    <source>
        <strain evidence="1">K2</strain>
    </source>
</reference>
<sequence>MIVGAAVVKSIFNGHFLDRERGGPLINNLKGRAWQFSKTNSYKGKLPNKEIPASKLNQSMI</sequence>